<keyword evidence="1 3" id="KW-0378">Hydrolase</keyword>
<evidence type="ECO:0000313" key="4">
    <source>
        <dbReference type="Proteomes" id="UP000765845"/>
    </source>
</evidence>
<name>A0ABX1GB48_9GAMM</name>
<dbReference type="RefSeq" id="WP_168448907.1">
    <property type="nucleotide sequence ID" value="NZ_JAAWWK010000001.1"/>
</dbReference>
<dbReference type="EMBL" id="JAAWWK010000001">
    <property type="protein sequence ID" value="NKI16384.1"/>
    <property type="molecule type" value="Genomic_DNA"/>
</dbReference>
<accession>A0ABX1GB48</accession>
<dbReference type="InterPro" id="IPR000868">
    <property type="entry name" value="Isochorismatase-like_dom"/>
</dbReference>
<dbReference type="Proteomes" id="UP000765845">
    <property type="component" value="Unassembled WGS sequence"/>
</dbReference>
<gene>
    <name evidence="3" type="ORF">HCU74_03015</name>
</gene>
<dbReference type="CDD" id="cd00431">
    <property type="entry name" value="cysteine_hydrolases"/>
    <property type="match status" value="1"/>
</dbReference>
<dbReference type="PANTHER" id="PTHR43540:SF6">
    <property type="entry name" value="ISOCHORISMATASE-LIKE DOMAIN-CONTAINING PROTEIN"/>
    <property type="match status" value="1"/>
</dbReference>
<reference evidence="3 4" key="1">
    <citation type="submission" date="2020-04" db="EMBL/GenBank/DDBJ databases">
        <authorList>
            <person name="Yoon J."/>
        </authorList>
    </citation>
    <scope>NUCLEOTIDE SEQUENCE [LARGE SCALE GENOMIC DNA]</scope>
    <source>
        <strain evidence="3 4">KMU-166</strain>
    </source>
</reference>
<evidence type="ECO:0000313" key="3">
    <source>
        <dbReference type="EMBL" id="NKI16384.1"/>
    </source>
</evidence>
<comment type="caution">
    <text evidence="3">The sequence shown here is derived from an EMBL/GenBank/DDBJ whole genome shotgun (WGS) entry which is preliminary data.</text>
</comment>
<dbReference type="PANTHER" id="PTHR43540">
    <property type="entry name" value="PEROXYUREIDOACRYLATE/UREIDOACRYLATE AMIDOHYDROLASE-RELATED"/>
    <property type="match status" value="1"/>
</dbReference>
<dbReference type="InterPro" id="IPR050272">
    <property type="entry name" value="Isochorismatase-like_hydrls"/>
</dbReference>
<dbReference type="InterPro" id="IPR036380">
    <property type="entry name" value="Isochorismatase-like_sf"/>
</dbReference>
<evidence type="ECO:0000256" key="1">
    <source>
        <dbReference type="ARBA" id="ARBA00022801"/>
    </source>
</evidence>
<dbReference type="Pfam" id="PF00857">
    <property type="entry name" value="Isochorismatase"/>
    <property type="match status" value="1"/>
</dbReference>
<dbReference type="Gene3D" id="3.40.50.850">
    <property type="entry name" value="Isochorismatase-like"/>
    <property type="match status" value="1"/>
</dbReference>
<organism evidence="3 4">
    <name type="scientific">Spongiibacter thalassae</name>
    <dbReference type="NCBI Taxonomy" id="2721624"/>
    <lineage>
        <taxon>Bacteria</taxon>
        <taxon>Pseudomonadati</taxon>
        <taxon>Pseudomonadota</taxon>
        <taxon>Gammaproteobacteria</taxon>
        <taxon>Cellvibrionales</taxon>
        <taxon>Spongiibacteraceae</taxon>
        <taxon>Spongiibacter</taxon>
    </lineage>
</organism>
<sequence>MTAPLQLEGRSALLINECQRGLLEPEHSVLPAITRHAAQRQIVPRIAALADAFRRHHMPVIYINVEHRPDFAGVSLNNPAVAYIRKRGGLVEGSPQVEIVGALRPQDSDHIVRRYSGMTAFYGNHLESLLHNLGCTNLVLAGVSTNAAVPGMMLGGLDRGYRIVIPEDAIAGSDQATHDAIVTYMLSPLAAMTTADTVIDSLQ</sequence>
<protein>
    <submittedName>
        <fullName evidence="3">Cysteine hydrolase</fullName>
    </submittedName>
</protein>
<feature type="domain" description="Isochorismatase-like" evidence="2">
    <location>
        <begin position="11"/>
        <end position="196"/>
    </location>
</feature>
<proteinExistence type="predicted"/>
<evidence type="ECO:0000259" key="2">
    <source>
        <dbReference type="Pfam" id="PF00857"/>
    </source>
</evidence>
<dbReference type="GO" id="GO:0016787">
    <property type="term" value="F:hydrolase activity"/>
    <property type="evidence" value="ECO:0007669"/>
    <property type="project" value="UniProtKB-KW"/>
</dbReference>
<keyword evidence="4" id="KW-1185">Reference proteome</keyword>
<dbReference type="SUPFAM" id="SSF52499">
    <property type="entry name" value="Isochorismatase-like hydrolases"/>
    <property type="match status" value="1"/>
</dbReference>